<keyword evidence="7" id="KW-1185">Reference proteome</keyword>
<dbReference type="SUPFAM" id="SSF82171">
    <property type="entry name" value="DPP6 N-terminal domain-like"/>
    <property type="match status" value="1"/>
</dbReference>
<dbReference type="PANTHER" id="PTHR30329:SF21">
    <property type="entry name" value="LIPOPROTEIN YIAD-RELATED"/>
    <property type="match status" value="1"/>
</dbReference>
<dbReference type="EMBL" id="QPIZ01000016">
    <property type="protein sequence ID" value="RCW32040.1"/>
    <property type="molecule type" value="Genomic_DNA"/>
</dbReference>
<dbReference type="InterPro" id="IPR011990">
    <property type="entry name" value="TPR-like_helical_dom_sf"/>
</dbReference>
<dbReference type="Pfam" id="PF07676">
    <property type="entry name" value="PD40"/>
    <property type="match status" value="1"/>
</dbReference>
<sequence>MRILFLLLLFLNAAWFPLMGQENPKTDVNQILGDVSEADLEYYLDRLNQGERYYRSGYYEGSYRAFYELYKQNPEVASLNYKLGVSALLGDKQEEAAGFLLESLPSVAEDYYLLLGYAHRARMEYSRAREAFEQYNNTLSSWSQKQFRPLLNQLLSDCEFGGANATDSVPAFVLNPGPAVNSYYDEYAAVEDGKNERIFFVTRRPDYLPDVPVGRDVFEERILEASYVDGVVSEGVENGKLNSRFNSGVAGISPDGETLYVYRGKKRGGQIGLSDISGKRARKPKPISERVDHKVFKETSFTETEDGVVFFVSDRRDGIGGKDIWTCRRKGSRRFSKPRNMGPVINTEFNEEGVYVTPDGNILYFSSEGHPGFGGFDIYRVERNRDGEWMHPVNMGQPFNSPFDDLFFFPASDSLVSLIASSRPGGYGGLDLYKVRKDIRVPFSVAGTISDAESGQGLYAQVALIDTIKREQVLTSWTDSLTGDYLVALEDTGNYVLQAGAEGYKMALADVPKATRRDAAFTIDFRLEKLKHPYALNGVITDVDTQQPVQAEITFRPLDKDSVTHRIFSDKETGAFEITFEDKFDLRMIVSAKDYHLYSSELLLKNTLGDSEEKNIELEKSVIAYTLSGKVMEEKTNDAVPAELAVFEPGEENAFLVAFADSTTGKYSLTVYEDGPYLVEVNADGYFFNNFPLQFHPDTTLKINNIGLKPMARGARIVAENILFTSGKATLRAESYPELNRLARLLSENPSVKIEVSGHTDNTGSASLNKRLSKSRALSVKRYLEGQGIAPERIDYEGYGFDQPIAPNITPEGRALNRRVEIKVIE</sequence>
<evidence type="ECO:0000256" key="1">
    <source>
        <dbReference type="ARBA" id="ARBA00004442"/>
    </source>
</evidence>
<dbReference type="InterPro" id="IPR006664">
    <property type="entry name" value="OMP_bac"/>
</dbReference>
<dbReference type="RefSeq" id="WP_114437362.1">
    <property type="nucleotide sequence ID" value="NZ_QPIZ01000016.1"/>
</dbReference>
<dbReference type="InterPro" id="IPR050330">
    <property type="entry name" value="Bact_OuterMem_StrucFunc"/>
</dbReference>
<protein>
    <submittedName>
        <fullName evidence="6">WD40 repeat protein</fullName>
    </submittedName>
</protein>
<keyword evidence="2 4" id="KW-0472">Membrane</keyword>
<dbReference type="AlphaFoldDB" id="A0A368UVG5"/>
<dbReference type="InterPro" id="IPR036737">
    <property type="entry name" value="OmpA-like_sf"/>
</dbReference>
<dbReference type="GO" id="GO:0009279">
    <property type="term" value="C:cell outer membrane"/>
    <property type="evidence" value="ECO:0007669"/>
    <property type="project" value="UniProtKB-SubCell"/>
</dbReference>
<dbReference type="Proteomes" id="UP000252733">
    <property type="component" value="Unassembled WGS sequence"/>
</dbReference>
<evidence type="ECO:0000313" key="7">
    <source>
        <dbReference type="Proteomes" id="UP000252733"/>
    </source>
</evidence>
<dbReference type="PRINTS" id="PR01021">
    <property type="entry name" value="OMPADOMAIN"/>
</dbReference>
<accession>A0A368UVG5</accession>
<dbReference type="PROSITE" id="PS51123">
    <property type="entry name" value="OMPA_2"/>
    <property type="match status" value="1"/>
</dbReference>
<comment type="caution">
    <text evidence="6">The sequence shown here is derived from an EMBL/GenBank/DDBJ whole genome shotgun (WGS) entry which is preliminary data.</text>
</comment>
<feature type="domain" description="OmpA-like" evidence="5">
    <location>
        <begin position="711"/>
        <end position="826"/>
    </location>
</feature>
<dbReference type="InterPro" id="IPR006665">
    <property type="entry name" value="OmpA-like"/>
</dbReference>
<evidence type="ECO:0000256" key="4">
    <source>
        <dbReference type="PROSITE-ProRule" id="PRU00473"/>
    </source>
</evidence>
<dbReference type="InterPro" id="IPR011042">
    <property type="entry name" value="6-blade_b-propeller_TolB-like"/>
</dbReference>
<dbReference type="PANTHER" id="PTHR30329">
    <property type="entry name" value="STATOR ELEMENT OF FLAGELLAR MOTOR COMPLEX"/>
    <property type="match status" value="1"/>
</dbReference>
<gene>
    <name evidence="6" type="ORF">DFO77_116107</name>
</gene>
<dbReference type="Gene3D" id="2.120.10.30">
    <property type="entry name" value="TolB, C-terminal domain"/>
    <property type="match status" value="1"/>
</dbReference>
<dbReference type="Pfam" id="PF00691">
    <property type="entry name" value="OmpA"/>
    <property type="match status" value="1"/>
</dbReference>
<dbReference type="Gene3D" id="2.60.40.1120">
    <property type="entry name" value="Carboxypeptidase-like, regulatory domain"/>
    <property type="match status" value="1"/>
</dbReference>
<proteinExistence type="predicted"/>
<dbReference type="Gene3D" id="3.30.1330.60">
    <property type="entry name" value="OmpA-like domain"/>
    <property type="match status" value="1"/>
</dbReference>
<dbReference type="SUPFAM" id="SSF103088">
    <property type="entry name" value="OmpA-like"/>
    <property type="match status" value="1"/>
</dbReference>
<name>A0A368UVG5_9BACT</name>
<evidence type="ECO:0000256" key="2">
    <source>
        <dbReference type="ARBA" id="ARBA00023136"/>
    </source>
</evidence>
<dbReference type="Gene3D" id="1.25.40.10">
    <property type="entry name" value="Tetratricopeptide repeat domain"/>
    <property type="match status" value="1"/>
</dbReference>
<reference evidence="6 7" key="1">
    <citation type="submission" date="2018-07" db="EMBL/GenBank/DDBJ databases">
        <title>Freshwater and sediment microbial communities from various areas in North America, analyzing microbe dynamics in response to fracking.</title>
        <authorList>
            <person name="Lamendella R."/>
        </authorList>
    </citation>
    <scope>NUCLEOTIDE SEQUENCE [LARGE SCALE GENOMIC DNA]</scope>
    <source>
        <strain evidence="6 7">160A</strain>
    </source>
</reference>
<keyword evidence="3" id="KW-0998">Cell outer membrane</keyword>
<evidence type="ECO:0000313" key="6">
    <source>
        <dbReference type="EMBL" id="RCW32040.1"/>
    </source>
</evidence>
<dbReference type="InterPro" id="IPR011659">
    <property type="entry name" value="WD40"/>
</dbReference>
<organism evidence="6 7">
    <name type="scientific">Marinilabilia salmonicolor</name>
    <dbReference type="NCBI Taxonomy" id="989"/>
    <lineage>
        <taxon>Bacteria</taxon>
        <taxon>Pseudomonadati</taxon>
        <taxon>Bacteroidota</taxon>
        <taxon>Bacteroidia</taxon>
        <taxon>Marinilabiliales</taxon>
        <taxon>Marinilabiliaceae</taxon>
        <taxon>Marinilabilia</taxon>
    </lineage>
</organism>
<comment type="subcellular location">
    <subcellularLocation>
        <location evidence="1">Cell outer membrane</location>
    </subcellularLocation>
</comment>
<dbReference type="SUPFAM" id="SSF48452">
    <property type="entry name" value="TPR-like"/>
    <property type="match status" value="1"/>
</dbReference>
<evidence type="ECO:0000259" key="5">
    <source>
        <dbReference type="PROSITE" id="PS51123"/>
    </source>
</evidence>
<evidence type="ECO:0000256" key="3">
    <source>
        <dbReference type="ARBA" id="ARBA00023237"/>
    </source>
</evidence>
<dbReference type="CDD" id="cd07185">
    <property type="entry name" value="OmpA_C-like"/>
    <property type="match status" value="1"/>
</dbReference>